<accession>A0ABD2QCW5</accession>
<evidence type="ECO:0000313" key="7">
    <source>
        <dbReference type="EMBL" id="KAL3317373.1"/>
    </source>
</evidence>
<keyword evidence="2" id="KW-0808">Transferase</keyword>
<evidence type="ECO:0000256" key="5">
    <source>
        <dbReference type="ARBA" id="ARBA00022840"/>
    </source>
</evidence>
<dbReference type="AlphaFoldDB" id="A0ABD2QCW5"/>
<keyword evidence="1" id="KW-0723">Serine/threonine-protein kinase</keyword>
<comment type="caution">
    <text evidence="7">The sequence shown here is derived from an EMBL/GenBank/DDBJ whole genome shotgun (WGS) entry which is preliminary data.</text>
</comment>
<dbReference type="SUPFAM" id="SSF56112">
    <property type="entry name" value="Protein kinase-like (PK-like)"/>
    <property type="match status" value="1"/>
</dbReference>
<dbReference type="GO" id="GO:0005524">
    <property type="term" value="F:ATP binding"/>
    <property type="evidence" value="ECO:0007669"/>
    <property type="project" value="UniProtKB-KW"/>
</dbReference>
<keyword evidence="4" id="KW-0418">Kinase</keyword>
<dbReference type="PROSITE" id="PS50011">
    <property type="entry name" value="PROTEIN_KINASE_DOM"/>
    <property type="match status" value="1"/>
</dbReference>
<evidence type="ECO:0000256" key="2">
    <source>
        <dbReference type="ARBA" id="ARBA00022679"/>
    </source>
</evidence>
<keyword evidence="5" id="KW-0067">ATP-binding</keyword>
<proteinExistence type="predicted"/>
<evidence type="ECO:0000259" key="6">
    <source>
        <dbReference type="PROSITE" id="PS50011"/>
    </source>
</evidence>
<gene>
    <name evidence="7" type="ORF">Ciccas_003968</name>
</gene>
<evidence type="ECO:0000256" key="1">
    <source>
        <dbReference type="ARBA" id="ARBA00022527"/>
    </source>
</evidence>
<dbReference type="Proteomes" id="UP001626550">
    <property type="component" value="Unassembled WGS sequence"/>
</dbReference>
<evidence type="ECO:0000313" key="8">
    <source>
        <dbReference type="Proteomes" id="UP001626550"/>
    </source>
</evidence>
<dbReference type="EMBL" id="JBJKFK010000393">
    <property type="protein sequence ID" value="KAL3317373.1"/>
    <property type="molecule type" value="Genomic_DNA"/>
</dbReference>
<dbReference type="GO" id="GO:0004674">
    <property type="term" value="F:protein serine/threonine kinase activity"/>
    <property type="evidence" value="ECO:0007669"/>
    <property type="project" value="UniProtKB-KW"/>
</dbReference>
<protein>
    <recommendedName>
        <fullName evidence="6">Protein kinase domain-containing protein</fullName>
    </recommendedName>
</protein>
<evidence type="ECO:0000256" key="3">
    <source>
        <dbReference type="ARBA" id="ARBA00022741"/>
    </source>
</evidence>
<evidence type="ECO:0000256" key="4">
    <source>
        <dbReference type="ARBA" id="ARBA00022777"/>
    </source>
</evidence>
<dbReference type="Gene3D" id="1.10.510.10">
    <property type="entry name" value="Transferase(Phosphotransferase) domain 1"/>
    <property type="match status" value="1"/>
</dbReference>
<dbReference type="InterPro" id="IPR011009">
    <property type="entry name" value="Kinase-like_dom_sf"/>
</dbReference>
<feature type="domain" description="Protein kinase" evidence="6">
    <location>
        <begin position="1"/>
        <end position="194"/>
    </location>
</feature>
<name>A0ABD2QCW5_9PLAT</name>
<reference evidence="7 8" key="1">
    <citation type="submission" date="2024-11" db="EMBL/GenBank/DDBJ databases">
        <title>Adaptive evolution of stress response genes in parasites aligns with host niche diversity.</title>
        <authorList>
            <person name="Hahn C."/>
            <person name="Resl P."/>
        </authorList>
    </citation>
    <scope>NUCLEOTIDE SEQUENCE [LARGE SCALE GENOMIC DNA]</scope>
    <source>
        <strain evidence="7">EGGRZ-B1_66</strain>
        <tissue evidence="7">Body</tissue>
    </source>
</reference>
<sequence length="215" mass="25050">MYDVSFLSSIIPYIVMEYIPFGELFHLWKQIKHFSESLCRFYLANIAITLDYVNKQSIIFRDLKMENLIVDAFGYLKLVDFGLSKSVKNVPHARAFTICGTLQYTSPEMLSSRGYSYSSDWWSLGILAHIMYFGSYPVQPNDKMNTNQMYSQIIAHDYAQIGPPELRNMLAHLLNKDPYKRTSLSTHMASMEFFKNKIDFDAVLRRQVSAYTIER</sequence>
<organism evidence="7 8">
    <name type="scientific">Cichlidogyrus casuarinus</name>
    <dbReference type="NCBI Taxonomy" id="1844966"/>
    <lineage>
        <taxon>Eukaryota</taxon>
        <taxon>Metazoa</taxon>
        <taxon>Spiralia</taxon>
        <taxon>Lophotrochozoa</taxon>
        <taxon>Platyhelminthes</taxon>
        <taxon>Monogenea</taxon>
        <taxon>Monopisthocotylea</taxon>
        <taxon>Dactylogyridea</taxon>
        <taxon>Ancyrocephalidae</taxon>
        <taxon>Cichlidogyrus</taxon>
    </lineage>
</organism>
<dbReference type="Pfam" id="PF00069">
    <property type="entry name" value="Pkinase"/>
    <property type="match status" value="1"/>
</dbReference>
<dbReference type="SMART" id="SM00220">
    <property type="entry name" value="S_TKc"/>
    <property type="match status" value="1"/>
</dbReference>
<keyword evidence="3" id="KW-0547">Nucleotide-binding</keyword>
<dbReference type="InterPro" id="IPR000719">
    <property type="entry name" value="Prot_kinase_dom"/>
</dbReference>
<keyword evidence="8" id="KW-1185">Reference proteome</keyword>
<dbReference type="PANTHER" id="PTHR24353">
    <property type="entry name" value="CYCLIC NUCLEOTIDE-DEPENDENT PROTEIN KINASE"/>
    <property type="match status" value="1"/>
</dbReference>